<dbReference type="InterPro" id="IPR037523">
    <property type="entry name" value="VOC_core"/>
</dbReference>
<keyword evidence="3" id="KW-1185">Reference proteome</keyword>
<feature type="domain" description="VOC" evidence="1">
    <location>
        <begin position="5"/>
        <end position="138"/>
    </location>
</feature>
<sequence length="140" mass="15544">MSHPAFRQIVLDTENARELAEFYRQLLGLSYEPGDEVPAEGEPDRAGADWLVLLGHDGHRLLAFQQVESLPKATWPEGLRPQQLHLDFSVPNLDELRTHNIRALSLGATLLDDRIDDPAETLVVLADPAGHPFCIFVTSA</sequence>
<reference evidence="2 3" key="1">
    <citation type="journal article" date="2001" name="Int. J. Syst. Evol. Microbiol.">
        <title>Agreia bicolorata gen. nov., sp. nov., to accommodate actinobacteria isolated from narrow reed grass infected by the nematode Heteroanguina graminophila.</title>
        <authorList>
            <person name="Evtushenko L.I."/>
            <person name="Dorofeeva L.V."/>
            <person name="Dobrovolskaya T.G."/>
            <person name="Streshinskaya G.M."/>
            <person name="Subbotin S.A."/>
            <person name="Tiedje J.M."/>
        </authorList>
    </citation>
    <scope>NUCLEOTIDE SEQUENCE [LARGE SCALE GENOMIC DNA]</scope>
    <source>
        <strain evidence="2 3">VKM Ac-1804</strain>
    </source>
</reference>
<accession>A0ABR5CBC6</accession>
<dbReference type="InterPro" id="IPR041581">
    <property type="entry name" value="Glyoxalase_6"/>
</dbReference>
<dbReference type="Pfam" id="PF18029">
    <property type="entry name" value="Glyoxalase_6"/>
    <property type="match status" value="1"/>
</dbReference>
<evidence type="ECO:0000313" key="3">
    <source>
        <dbReference type="Proteomes" id="UP000032503"/>
    </source>
</evidence>
<dbReference type="RefSeq" id="WP_044443758.1">
    <property type="nucleotide sequence ID" value="NZ_JYFC01000010.1"/>
</dbReference>
<protein>
    <submittedName>
        <fullName evidence="2">Glyoxalase</fullName>
    </submittedName>
</protein>
<dbReference type="Gene3D" id="3.10.180.10">
    <property type="entry name" value="2,3-Dihydroxybiphenyl 1,2-Dioxygenase, domain 1"/>
    <property type="match status" value="1"/>
</dbReference>
<dbReference type="SUPFAM" id="SSF54593">
    <property type="entry name" value="Glyoxalase/Bleomycin resistance protein/Dihydroxybiphenyl dioxygenase"/>
    <property type="match status" value="1"/>
</dbReference>
<organism evidence="2 3">
    <name type="scientific">Agreia bicolorata</name>
    <dbReference type="NCBI Taxonomy" id="110935"/>
    <lineage>
        <taxon>Bacteria</taxon>
        <taxon>Bacillati</taxon>
        <taxon>Actinomycetota</taxon>
        <taxon>Actinomycetes</taxon>
        <taxon>Micrococcales</taxon>
        <taxon>Microbacteriaceae</taxon>
        <taxon>Agreia</taxon>
    </lineage>
</organism>
<dbReference type="PANTHER" id="PTHR35908:SF1">
    <property type="entry name" value="CONSERVED PROTEIN"/>
    <property type="match status" value="1"/>
</dbReference>
<comment type="caution">
    <text evidence="2">The sequence shown here is derived from an EMBL/GenBank/DDBJ whole genome shotgun (WGS) entry which is preliminary data.</text>
</comment>
<proteinExistence type="predicted"/>
<dbReference type="Proteomes" id="UP000032503">
    <property type="component" value="Unassembled WGS sequence"/>
</dbReference>
<dbReference type="CDD" id="cd06587">
    <property type="entry name" value="VOC"/>
    <property type="match status" value="1"/>
</dbReference>
<name>A0ABR5CBC6_9MICO</name>
<evidence type="ECO:0000259" key="1">
    <source>
        <dbReference type="PROSITE" id="PS51819"/>
    </source>
</evidence>
<dbReference type="PANTHER" id="PTHR35908">
    <property type="entry name" value="HYPOTHETICAL FUSION PROTEIN"/>
    <property type="match status" value="1"/>
</dbReference>
<evidence type="ECO:0000313" key="2">
    <source>
        <dbReference type="EMBL" id="KJC62940.1"/>
    </source>
</evidence>
<dbReference type="PROSITE" id="PS51819">
    <property type="entry name" value="VOC"/>
    <property type="match status" value="1"/>
</dbReference>
<dbReference type="EMBL" id="JYFC01000010">
    <property type="protein sequence ID" value="KJC62940.1"/>
    <property type="molecule type" value="Genomic_DNA"/>
</dbReference>
<gene>
    <name evidence="2" type="ORF">TZ00_17345</name>
</gene>
<dbReference type="InterPro" id="IPR029068">
    <property type="entry name" value="Glyas_Bleomycin-R_OHBP_Dase"/>
</dbReference>